<dbReference type="SUPFAM" id="SSF55874">
    <property type="entry name" value="ATPase domain of HSP90 chaperone/DNA topoisomerase II/histidine kinase"/>
    <property type="match status" value="1"/>
</dbReference>
<dbReference type="SUPFAM" id="SSF47384">
    <property type="entry name" value="Homodimeric domain of signal transducing histidine kinase"/>
    <property type="match status" value="1"/>
</dbReference>
<evidence type="ECO:0000259" key="7">
    <source>
        <dbReference type="PROSITE" id="PS50110"/>
    </source>
</evidence>
<dbReference type="OrthoDB" id="9813024at2"/>
<dbReference type="InterPro" id="IPR001789">
    <property type="entry name" value="Sig_transdc_resp-reg_receiver"/>
</dbReference>
<evidence type="ECO:0000256" key="1">
    <source>
        <dbReference type="ARBA" id="ARBA00000085"/>
    </source>
</evidence>
<keyword evidence="10" id="KW-1185">Reference proteome</keyword>
<dbReference type="Pfam" id="PF13426">
    <property type="entry name" value="PAS_9"/>
    <property type="match status" value="1"/>
</dbReference>
<dbReference type="InterPro" id="IPR035965">
    <property type="entry name" value="PAS-like_dom_sf"/>
</dbReference>
<dbReference type="Gene3D" id="3.30.450.20">
    <property type="entry name" value="PAS domain"/>
    <property type="match status" value="2"/>
</dbReference>
<sequence length="637" mass="69681">MGDRFLSALDQIGDLIFYYDRQLQILWANRAACRWAGKSRRELLGRKCYRVLHGRSRPCADCAVLQAMEKRAPVRVEKRSNGGPFRRGRALPFVDSLGTLMGVLEFLADAEGLPLDDQPWEDRQTCGRFPMEQMLDGVAVLDVRQKRIETVNRSLASLLGYSEEELRGVSLSDLLNAPPDEVEACLNRTIGALDGRVCEKRLRTKGGEEVPVEMTLNPIADTGRLCVVCRDLRPRKAREWEWLRVQRLEALGMLAGGIAHDFNNALAAILGNISLAKVSAEPGSRVYERLVNAESACFRAQAITRQLLTFATGGEPVRVPLDSAKLLTETVHFALSGSAVTAHIQTPEDLWPIQADEALVRQAIHQITLHGKKRAEPGGRIQVRAENVVIAQDREGLPAGRYVRFSFRDHGPALAREMVERLFDPYGQGLGAGIGLSVAHSVIRRHGGSISVNSQKGQGTEVRFFLPAAAGECAAQEGPRDLPGSSRTQGKVLVMDDEELVRETVGEMLRLLGFEVSLAREGSEAVAAYRRALESGAPYDVVVLDLTVPGGMGGQETLEALRSIHPGVRTIVSSGYCNDPVMARHRDYGFDGVVIKPYKVEDLAATIRRVMDDSGGAGSLSEKGFRAQDAGKSPFLS</sequence>
<dbReference type="Pfam" id="PF08448">
    <property type="entry name" value="PAS_4"/>
    <property type="match status" value="1"/>
</dbReference>
<gene>
    <name evidence="9" type="ORF">SAMN02746041_00742</name>
</gene>
<name>A0A1W1X770_9BACT</name>
<evidence type="ECO:0000259" key="8">
    <source>
        <dbReference type="PROSITE" id="PS50112"/>
    </source>
</evidence>
<feature type="domain" description="PAS" evidence="8">
    <location>
        <begin position="131"/>
        <end position="176"/>
    </location>
</feature>
<dbReference type="RefSeq" id="WP_084056389.1">
    <property type="nucleotide sequence ID" value="NZ_FWXF01000002.1"/>
</dbReference>
<dbReference type="Pfam" id="PF02518">
    <property type="entry name" value="HATPase_c"/>
    <property type="match status" value="1"/>
</dbReference>
<dbReference type="SUPFAM" id="SSF55785">
    <property type="entry name" value="PYP-like sensor domain (PAS domain)"/>
    <property type="match status" value="2"/>
</dbReference>
<dbReference type="InterPro" id="IPR011006">
    <property type="entry name" value="CheY-like_superfamily"/>
</dbReference>
<dbReference type="SMART" id="SM00387">
    <property type="entry name" value="HATPase_c"/>
    <property type="match status" value="1"/>
</dbReference>
<dbReference type="PROSITE" id="PS50109">
    <property type="entry name" value="HIS_KIN"/>
    <property type="match status" value="1"/>
</dbReference>
<feature type="region of interest" description="Disordered" evidence="5">
    <location>
        <begin position="614"/>
        <end position="637"/>
    </location>
</feature>
<dbReference type="PANTHER" id="PTHR43065">
    <property type="entry name" value="SENSOR HISTIDINE KINASE"/>
    <property type="match status" value="1"/>
</dbReference>
<comment type="catalytic activity">
    <reaction evidence="1">
        <text>ATP + protein L-histidine = ADP + protein N-phospho-L-histidine.</text>
        <dbReference type="EC" id="2.7.13.3"/>
    </reaction>
</comment>
<dbReference type="PANTHER" id="PTHR43065:SF42">
    <property type="entry name" value="TWO-COMPONENT SENSOR PPRA"/>
    <property type="match status" value="1"/>
</dbReference>
<proteinExistence type="predicted"/>
<keyword evidence="3 4" id="KW-0597">Phosphoprotein</keyword>
<reference evidence="9 10" key="1">
    <citation type="submission" date="2017-04" db="EMBL/GenBank/DDBJ databases">
        <authorList>
            <person name="Afonso C.L."/>
            <person name="Miller P.J."/>
            <person name="Scott M.A."/>
            <person name="Spackman E."/>
            <person name="Goraichik I."/>
            <person name="Dimitrov K.M."/>
            <person name="Suarez D.L."/>
            <person name="Swayne D.E."/>
        </authorList>
    </citation>
    <scope>NUCLEOTIDE SEQUENCE [LARGE SCALE GENOMIC DNA]</scope>
    <source>
        <strain evidence="9 10">DSM 13146</strain>
    </source>
</reference>
<evidence type="ECO:0000256" key="2">
    <source>
        <dbReference type="ARBA" id="ARBA00012438"/>
    </source>
</evidence>
<dbReference type="PRINTS" id="PR00344">
    <property type="entry name" value="BCTRLSENSOR"/>
</dbReference>
<dbReference type="CDD" id="cd00082">
    <property type="entry name" value="HisKA"/>
    <property type="match status" value="1"/>
</dbReference>
<organism evidence="9 10">
    <name type="scientific">Desulfacinum hydrothermale DSM 13146</name>
    <dbReference type="NCBI Taxonomy" id="1121390"/>
    <lineage>
        <taxon>Bacteria</taxon>
        <taxon>Pseudomonadati</taxon>
        <taxon>Thermodesulfobacteriota</taxon>
        <taxon>Syntrophobacteria</taxon>
        <taxon>Syntrophobacterales</taxon>
        <taxon>Syntrophobacteraceae</taxon>
        <taxon>Desulfacinum</taxon>
    </lineage>
</organism>
<dbReference type="AlphaFoldDB" id="A0A1W1X770"/>
<evidence type="ECO:0000256" key="5">
    <source>
        <dbReference type="SAM" id="MobiDB-lite"/>
    </source>
</evidence>
<dbReference type="InterPro" id="IPR003594">
    <property type="entry name" value="HATPase_dom"/>
</dbReference>
<dbReference type="SMART" id="SM00448">
    <property type="entry name" value="REC"/>
    <property type="match status" value="1"/>
</dbReference>
<feature type="domain" description="Histidine kinase" evidence="6">
    <location>
        <begin position="257"/>
        <end position="470"/>
    </location>
</feature>
<dbReference type="Pfam" id="PF00072">
    <property type="entry name" value="Response_reg"/>
    <property type="match status" value="1"/>
</dbReference>
<dbReference type="InterPro" id="IPR005467">
    <property type="entry name" value="His_kinase_dom"/>
</dbReference>
<dbReference type="Gene3D" id="3.40.50.2300">
    <property type="match status" value="1"/>
</dbReference>
<dbReference type="GO" id="GO:0000155">
    <property type="term" value="F:phosphorelay sensor kinase activity"/>
    <property type="evidence" value="ECO:0007669"/>
    <property type="project" value="InterPro"/>
</dbReference>
<feature type="domain" description="Response regulatory" evidence="7">
    <location>
        <begin position="491"/>
        <end position="611"/>
    </location>
</feature>
<dbReference type="Gene3D" id="1.10.287.130">
    <property type="match status" value="1"/>
</dbReference>
<dbReference type="PROSITE" id="PS50112">
    <property type="entry name" value="PAS"/>
    <property type="match status" value="2"/>
</dbReference>
<dbReference type="EC" id="2.7.13.3" evidence="2"/>
<feature type="domain" description="PAS" evidence="8">
    <location>
        <begin position="1"/>
        <end position="71"/>
    </location>
</feature>
<dbReference type="InterPro" id="IPR004358">
    <property type="entry name" value="Sig_transdc_His_kin-like_C"/>
</dbReference>
<dbReference type="InterPro" id="IPR036097">
    <property type="entry name" value="HisK_dim/P_sf"/>
</dbReference>
<protein>
    <recommendedName>
        <fullName evidence="2">histidine kinase</fullName>
        <ecNumber evidence="2">2.7.13.3</ecNumber>
    </recommendedName>
</protein>
<dbReference type="InterPro" id="IPR000014">
    <property type="entry name" value="PAS"/>
</dbReference>
<evidence type="ECO:0000259" key="6">
    <source>
        <dbReference type="PROSITE" id="PS50109"/>
    </source>
</evidence>
<dbReference type="InterPro" id="IPR036890">
    <property type="entry name" value="HATPase_C_sf"/>
</dbReference>
<dbReference type="SMART" id="SM00091">
    <property type="entry name" value="PAS"/>
    <property type="match status" value="2"/>
</dbReference>
<evidence type="ECO:0000313" key="9">
    <source>
        <dbReference type="EMBL" id="SMC19657.1"/>
    </source>
</evidence>
<evidence type="ECO:0000256" key="4">
    <source>
        <dbReference type="PROSITE-ProRule" id="PRU00169"/>
    </source>
</evidence>
<dbReference type="Proteomes" id="UP000192783">
    <property type="component" value="Unassembled WGS sequence"/>
</dbReference>
<evidence type="ECO:0000313" key="10">
    <source>
        <dbReference type="Proteomes" id="UP000192783"/>
    </source>
</evidence>
<feature type="modified residue" description="4-aspartylphosphate" evidence="4">
    <location>
        <position position="545"/>
    </location>
</feature>
<dbReference type="NCBIfam" id="TIGR00229">
    <property type="entry name" value="sensory_box"/>
    <property type="match status" value="1"/>
</dbReference>
<dbReference type="EMBL" id="FWXF01000002">
    <property type="protein sequence ID" value="SMC19657.1"/>
    <property type="molecule type" value="Genomic_DNA"/>
</dbReference>
<dbReference type="CDD" id="cd00130">
    <property type="entry name" value="PAS"/>
    <property type="match status" value="2"/>
</dbReference>
<dbReference type="InterPro" id="IPR013656">
    <property type="entry name" value="PAS_4"/>
</dbReference>
<dbReference type="Gene3D" id="3.30.565.10">
    <property type="entry name" value="Histidine kinase-like ATPase, C-terminal domain"/>
    <property type="match status" value="1"/>
</dbReference>
<dbReference type="SUPFAM" id="SSF52172">
    <property type="entry name" value="CheY-like"/>
    <property type="match status" value="1"/>
</dbReference>
<dbReference type="PROSITE" id="PS50110">
    <property type="entry name" value="RESPONSE_REGULATORY"/>
    <property type="match status" value="1"/>
</dbReference>
<dbReference type="STRING" id="1121390.SAMN02746041_00742"/>
<evidence type="ECO:0000256" key="3">
    <source>
        <dbReference type="ARBA" id="ARBA00022553"/>
    </source>
</evidence>
<dbReference type="InterPro" id="IPR003661">
    <property type="entry name" value="HisK_dim/P_dom"/>
</dbReference>
<dbReference type="SMART" id="SM00388">
    <property type="entry name" value="HisKA"/>
    <property type="match status" value="1"/>
</dbReference>
<accession>A0A1W1X770</accession>